<name>A0ABP8IH53_9BURK</name>
<evidence type="ECO:0000313" key="3">
    <source>
        <dbReference type="Proteomes" id="UP001500975"/>
    </source>
</evidence>
<keyword evidence="3" id="KW-1185">Reference proteome</keyword>
<evidence type="ECO:0000256" key="1">
    <source>
        <dbReference type="SAM" id="MobiDB-lite"/>
    </source>
</evidence>
<proteinExistence type="predicted"/>
<dbReference type="EMBL" id="BAABGJ010000081">
    <property type="protein sequence ID" value="GAA4358771.1"/>
    <property type="molecule type" value="Genomic_DNA"/>
</dbReference>
<reference evidence="3" key="1">
    <citation type="journal article" date="2019" name="Int. J. Syst. Evol. Microbiol.">
        <title>The Global Catalogue of Microorganisms (GCM) 10K type strain sequencing project: providing services to taxonomists for standard genome sequencing and annotation.</title>
        <authorList>
            <consortium name="The Broad Institute Genomics Platform"/>
            <consortium name="The Broad Institute Genome Sequencing Center for Infectious Disease"/>
            <person name="Wu L."/>
            <person name="Ma J."/>
        </authorList>
    </citation>
    <scope>NUCLEOTIDE SEQUENCE [LARGE SCALE GENOMIC DNA]</scope>
    <source>
        <strain evidence="3">JCM 17804</strain>
    </source>
</reference>
<dbReference type="Proteomes" id="UP001500975">
    <property type="component" value="Unassembled WGS sequence"/>
</dbReference>
<comment type="caution">
    <text evidence="2">The sequence shown here is derived from an EMBL/GenBank/DDBJ whole genome shotgun (WGS) entry which is preliminary data.</text>
</comment>
<protein>
    <recommendedName>
        <fullName evidence="4">TetR family transcriptional regulator</fullName>
    </recommendedName>
</protein>
<evidence type="ECO:0008006" key="4">
    <source>
        <dbReference type="Google" id="ProtNLM"/>
    </source>
</evidence>
<sequence length="229" mass="25638">MASTYLWRTPMHPNTSSRRVHSAELKARILAECRQPCGTTMAVITQAVLGQAAIDVNGMNQAQKVRLADEVFAQQPNMLASILALHRMGVGMVELEVPLHILLVTFQAMKRSGHAWPMVTEAMQETCMQRLTARARFNEGLPDDLAQQVVQQFCDEHLERNLLAFVYGYLGDHDLLRVRTEAEKYLLMVALNLVECVASLDPRPPLEDRAPTWVKGNGRTLTPRRPAPG</sequence>
<gene>
    <name evidence="2" type="ORF">GCM10023165_54100</name>
</gene>
<accession>A0ABP8IH53</accession>
<organism evidence="2 3">
    <name type="scientific">Variovorax defluvii</name>
    <dbReference type="NCBI Taxonomy" id="913761"/>
    <lineage>
        <taxon>Bacteria</taxon>
        <taxon>Pseudomonadati</taxon>
        <taxon>Pseudomonadota</taxon>
        <taxon>Betaproteobacteria</taxon>
        <taxon>Burkholderiales</taxon>
        <taxon>Comamonadaceae</taxon>
        <taxon>Variovorax</taxon>
    </lineage>
</organism>
<evidence type="ECO:0000313" key="2">
    <source>
        <dbReference type="EMBL" id="GAA4358771.1"/>
    </source>
</evidence>
<feature type="region of interest" description="Disordered" evidence="1">
    <location>
        <begin position="207"/>
        <end position="229"/>
    </location>
</feature>